<keyword evidence="9" id="KW-1185">Reference proteome</keyword>
<feature type="transmembrane region" description="Helical" evidence="6">
    <location>
        <begin position="12"/>
        <end position="35"/>
    </location>
</feature>
<keyword evidence="4 6" id="KW-1133">Transmembrane helix</keyword>
<accession>A7I6A4</accession>
<keyword evidence="5 6" id="KW-0472">Membrane</keyword>
<dbReference type="PANTHER" id="PTHR38459">
    <property type="entry name" value="PROPHAGE BACTOPRENOL-LINKED GLUCOSE TRANSLOCASE HOMOLOG"/>
    <property type="match status" value="1"/>
</dbReference>
<feature type="transmembrane region" description="Helical" evidence="6">
    <location>
        <begin position="41"/>
        <end position="61"/>
    </location>
</feature>
<dbReference type="AlphaFoldDB" id="A7I6A4"/>
<evidence type="ECO:0000256" key="4">
    <source>
        <dbReference type="ARBA" id="ARBA00022989"/>
    </source>
</evidence>
<evidence type="ECO:0000259" key="7">
    <source>
        <dbReference type="Pfam" id="PF04138"/>
    </source>
</evidence>
<evidence type="ECO:0000256" key="3">
    <source>
        <dbReference type="ARBA" id="ARBA00022692"/>
    </source>
</evidence>
<dbReference type="STRING" id="456442.Mboo_0747"/>
<protein>
    <submittedName>
        <fullName evidence="8">GtrA family protein</fullName>
    </submittedName>
</protein>
<dbReference type="GO" id="GO:0005886">
    <property type="term" value="C:plasma membrane"/>
    <property type="evidence" value="ECO:0007669"/>
    <property type="project" value="TreeGrafter"/>
</dbReference>
<dbReference type="eggNOG" id="arCOG02228">
    <property type="taxonomic scope" value="Archaea"/>
</dbReference>
<evidence type="ECO:0000256" key="5">
    <source>
        <dbReference type="ARBA" id="ARBA00023136"/>
    </source>
</evidence>
<dbReference type="HOGENOM" id="CLU_083873_6_3_2"/>
<dbReference type="KEGG" id="mbn:Mboo_0747"/>
<evidence type="ECO:0000256" key="2">
    <source>
        <dbReference type="ARBA" id="ARBA00009399"/>
    </source>
</evidence>
<evidence type="ECO:0000313" key="8">
    <source>
        <dbReference type="EMBL" id="ABS55265.1"/>
    </source>
</evidence>
<dbReference type="PANTHER" id="PTHR38459:SF1">
    <property type="entry name" value="PROPHAGE BACTOPRENOL-LINKED GLUCOSE TRANSLOCASE HOMOLOG"/>
    <property type="match status" value="1"/>
</dbReference>
<name>A7I6A4_METB6</name>
<feature type="transmembrane region" description="Helical" evidence="6">
    <location>
        <begin position="73"/>
        <end position="95"/>
    </location>
</feature>
<dbReference type="EMBL" id="CP000780">
    <property type="protein sequence ID" value="ABS55265.1"/>
    <property type="molecule type" value="Genomic_DNA"/>
</dbReference>
<organism evidence="8 9">
    <name type="scientific">Methanoregula boonei (strain DSM 21154 / JCM 14090 / 6A8)</name>
    <dbReference type="NCBI Taxonomy" id="456442"/>
    <lineage>
        <taxon>Archaea</taxon>
        <taxon>Methanobacteriati</taxon>
        <taxon>Methanobacteriota</taxon>
        <taxon>Stenosarchaea group</taxon>
        <taxon>Methanomicrobia</taxon>
        <taxon>Methanomicrobiales</taxon>
        <taxon>Methanoregulaceae</taxon>
        <taxon>Methanoregula</taxon>
    </lineage>
</organism>
<feature type="domain" description="GtrA/DPMS transmembrane" evidence="7">
    <location>
        <begin position="16"/>
        <end position="130"/>
    </location>
</feature>
<dbReference type="InterPro" id="IPR007267">
    <property type="entry name" value="GtrA_DPMS_TM"/>
</dbReference>
<proteinExistence type="inferred from homology"/>
<comment type="subcellular location">
    <subcellularLocation>
        <location evidence="1">Membrane</location>
        <topology evidence="1">Multi-pass membrane protein</topology>
    </subcellularLocation>
</comment>
<evidence type="ECO:0000256" key="1">
    <source>
        <dbReference type="ARBA" id="ARBA00004141"/>
    </source>
</evidence>
<dbReference type="GO" id="GO:0000271">
    <property type="term" value="P:polysaccharide biosynthetic process"/>
    <property type="evidence" value="ECO:0007669"/>
    <property type="project" value="InterPro"/>
</dbReference>
<reference evidence="9" key="1">
    <citation type="journal article" date="2015" name="Microbiology">
        <title>Genome of Methanoregula boonei 6A8 reveals adaptations to oligotrophic peatland environments.</title>
        <authorList>
            <person name="Braeuer S."/>
            <person name="Cadillo-Quiroz H."/>
            <person name="Kyrpides N."/>
            <person name="Woyke T."/>
            <person name="Goodwin L."/>
            <person name="Detter C."/>
            <person name="Podell S."/>
            <person name="Yavitt J.B."/>
            <person name="Zinder S.H."/>
        </authorList>
    </citation>
    <scope>NUCLEOTIDE SEQUENCE [LARGE SCALE GENOMIC DNA]</scope>
    <source>
        <strain evidence="9">DSM 21154 / JCM 14090 / 6A8</strain>
    </source>
</reference>
<feature type="transmembrane region" description="Helical" evidence="6">
    <location>
        <begin position="101"/>
        <end position="122"/>
    </location>
</feature>
<gene>
    <name evidence="8" type="ordered locus">Mboo_0747</name>
</gene>
<evidence type="ECO:0000313" key="9">
    <source>
        <dbReference type="Proteomes" id="UP000002408"/>
    </source>
</evidence>
<dbReference type="Proteomes" id="UP000002408">
    <property type="component" value="Chromosome"/>
</dbReference>
<dbReference type="InterPro" id="IPR051401">
    <property type="entry name" value="GtrA_CellWall_Glycosyl"/>
</dbReference>
<evidence type="ECO:0000256" key="6">
    <source>
        <dbReference type="SAM" id="Phobius"/>
    </source>
</evidence>
<sequence>MALEARGQTHSRIIPFFLVGALSSLVDIGLMYTCTTFFEVWYLYAAAFSYCCGIVVNYLANKYLTFHDTSTKTAVQFATFTAVSISCLIVNLGIVWLGVTFFALTPLLAKIIATCLAFLWSYHGQSRFTFRNAA</sequence>
<keyword evidence="3 6" id="KW-0812">Transmembrane</keyword>
<dbReference type="Pfam" id="PF04138">
    <property type="entry name" value="GtrA_DPMS_TM"/>
    <property type="match status" value="1"/>
</dbReference>
<comment type="similarity">
    <text evidence="2">Belongs to the GtrA family.</text>
</comment>